<evidence type="ECO:0000313" key="2">
    <source>
        <dbReference type="EMBL" id="SBV99270.1"/>
    </source>
</evidence>
<organism evidence="2">
    <name type="scientific">uncultured Desulfovibrio sp</name>
    <dbReference type="NCBI Taxonomy" id="167968"/>
    <lineage>
        <taxon>Bacteria</taxon>
        <taxon>Pseudomonadati</taxon>
        <taxon>Thermodesulfobacteriota</taxon>
        <taxon>Desulfovibrionia</taxon>
        <taxon>Desulfovibrionales</taxon>
        <taxon>Desulfovibrionaceae</taxon>
        <taxon>Desulfovibrio</taxon>
        <taxon>environmental samples</taxon>
    </lineage>
</organism>
<reference evidence="2" key="1">
    <citation type="submission" date="2016-04" db="EMBL/GenBank/DDBJ databases">
        <authorList>
            <person name="Evans L.H."/>
            <person name="Alamgir A."/>
            <person name="Owens N."/>
            <person name="Weber N.D."/>
            <person name="Virtaneva K."/>
            <person name="Barbian K."/>
            <person name="Babar A."/>
            <person name="Rosenke K."/>
        </authorList>
    </citation>
    <scope>NUCLEOTIDE SEQUENCE</scope>
    <source>
        <strain evidence="2">92-2</strain>
    </source>
</reference>
<dbReference type="EMBL" id="FLUP01000001">
    <property type="protein sequence ID" value="SBV99270.1"/>
    <property type="molecule type" value="Genomic_DNA"/>
</dbReference>
<dbReference type="AlphaFoldDB" id="A0A212JIL3"/>
<gene>
    <name evidence="2" type="ORF">KM92DES2_11183</name>
</gene>
<sequence length="58" mass="6202">MRKHHKISGRPFSAAHASTPGHAVRGGFCRNLSDIFAAFSRLRLLTAGMFAVMGAGMT</sequence>
<accession>A0A212JIL3</accession>
<dbReference type="RefSeq" id="WP_227118291.1">
    <property type="nucleotide sequence ID" value="NZ_LT598928.1"/>
</dbReference>
<evidence type="ECO:0000256" key="1">
    <source>
        <dbReference type="SAM" id="MobiDB-lite"/>
    </source>
</evidence>
<name>A0A212JIL3_9BACT</name>
<protein>
    <submittedName>
        <fullName evidence="2">Uncharacterized protein</fullName>
    </submittedName>
</protein>
<proteinExistence type="predicted"/>
<feature type="region of interest" description="Disordered" evidence="1">
    <location>
        <begin position="1"/>
        <end position="22"/>
    </location>
</feature>